<dbReference type="InterPro" id="IPR011990">
    <property type="entry name" value="TPR-like_helical_dom_sf"/>
</dbReference>
<dbReference type="OrthoDB" id="414698at2759"/>
<accession>A0A0U5GQV5</accession>
<protein>
    <submittedName>
        <fullName evidence="2">Uncharacterized protein</fullName>
    </submittedName>
</protein>
<organism evidence="2 3">
    <name type="scientific">Aspergillus calidoustus</name>
    <dbReference type="NCBI Taxonomy" id="454130"/>
    <lineage>
        <taxon>Eukaryota</taxon>
        <taxon>Fungi</taxon>
        <taxon>Dikarya</taxon>
        <taxon>Ascomycota</taxon>
        <taxon>Pezizomycotina</taxon>
        <taxon>Eurotiomycetes</taxon>
        <taxon>Eurotiomycetidae</taxon>
        <taxon>Eurotiales</taxon>
        <taxon>Aspergillaceae</taxon>
        <taxon>Aspergillus</taxon>
        <taxon>Aspergillus subgen. Nidulantes</taxon>
    </lineage>
</organism>
<dbReference type="Gene3D" id="1.25.40.10">
    <property type="entry name" value="Tetratricopeptide repeat domain"/>
    <property type="match status" value="1"/>
</dbReference>
<evidence type="ECO:0000256" key="1">
    <source>
        <dbReference type="SAM" id="MobiDB-lite"/>
    </source>
</evidence>
<feature type="compositionally biased region" description="Basic and acidic residues" evidence="1">
    <location>
        <begin position="40"/>
        <end position="53"/>
    </location>
</feature>
<feature type="region of interest" description="Disordered" evidence="1">
    <location>
        <begin position="28"/>
        <end position="53"/>
    </location>
</feature>
<dbReference type="SUPFAM" id="SSF48452">
    <property type="entry name" value="TPR-like"/>
    <property type="match status" value="1"/>
</dbReference>
<evidence type="ECO:0000313" key="3">
    <source>
        <dbReference type="Proteomes" id="UP000054771"/>
    </source>
</evidence>
<dbReference type="Proteomes" id="UP000054771">
    <property type="component" value="Unassembled WGS sequence"/>
</dbReference>
<evidence type="ECO:0000313" key="2">
    <source>
        <dbReference type="EMBL" id="CEN60831.1"/>
    </source>
</evidence>
<proteinExistence type="predicted"/>
<dbReference type="AlphaFoldDB" id="A0A0U5GQV5"/>
<name>A0A0U5GQV5_ASPCI</name>
<reference evidence="3" key="1">
    <citation type="journal article" date="2016" name="Genome Announc.">
        <title>Draft genome sequences of fungus Aspergillus calidoustus.</title>
        <authorList>
            <person name="Horn F."/>
            <person name="Linde J."/>
            <person name="Mattern D.J."/>
            <person name="Walther G."/>
            <person name="Guthke R."/>
            <person name="Scherlach K."/>
            <person name="Martin K."/>
            <person name="Brakhage A.A."/>
            <person name="Petzke L."/>
            <person name="Valiante V."/>
        </authorList>
    </citation>
    <scope>NUCLEOTIDE SEQUENCE [LARGE SCALE GENOMIC DNA]</scope>
    <source>
        <strain evidence="3">SF006504</strain>
    </source>
</reference>
<dbReference type="STRING" id="454130.A0A0U5GQV5"/>
<gene>
    <name evidence="2" type="ORF">ASPCAL03263</name>
</gene>
<dbReference type="Pfam" id="PF06041">
    <property type="entry name" value="DUF924"/>
    <property type="match status" value="1"/>
</dbReference>
<dbReference type="InterPro" id="IPR010323">
    <property type="entry name" value="DUF924"/>
</dbReference>
<sequence length="106" mass="11867">MIHSESLADQDRAHKLYKGVVSDLSAVLRSDGGDPSATGEDTKGDRGTLRRQPTEARKLCTLHMEVQSDNRVQIVRFGKFAHRDEALGRVTTPEKEDFLRDGKRFG</sequence>
<keyword evidence="3" id="KW-1185">Reference proteome</keyword>
<dbReference type="EMBL" id="CDMC01000002">
    <property type="protein sequence ID" value="CEN60831.1"/>
    <property type="molecule type" value="Genomic_DNA"/>
</dbReference>